<sequence precursor="true">MRKTLIGALFLTFGASVSAASKIEKEETKKFSTMKQCIEWLDSKYPNSKWHKDSGASWSLENDNSNFLSGITHVPSDENRKLTHPIAIYCKLKETSTEGLFYEGKYIVIEAI</sequence>
<evidence type="ECO:0000313" key="3">
    <source>
        <dbReference type="Proteomes" id="UP000294355"/>
    </source>
</evidence>
<organism evidence="2 3">
    <name type="scientific">Acinetobacter calcoaceticus</name>
    <dbReference type="NCBI Taxonomy" id="471"/>
    <lineage>
        <taxon>Bacteria</taxon>
        <taxon>Pseudomonadati</taxon>
        <taxon>Pseudomonadota</taxon>
        <taxon>Gammaproteobacteria</taxon>
        <taxon>Moraxellales</taxon>
        <taxon>Moraxellaceae</taxon>
        <taxon>Acinetobacter</taxon>
        <taxon>Acinetobacter calcoaceticus/baumannii complex</taxon>
    </lineage>
</organism>
<reference evidence="2 3" key="1">
    <citation type="submission" date="2018-08" db="EMBL/GenBank/DDBJ databases">
        <authorList>
            <person name="Gonzaga-Molto A."/>
        </authorList>
    </citation>
    <scope>NUCLEOTIDE SEQUENCE [LARGE SCALE GENOMIC DNA]</scope>
    <source>
        <strain evidence="2">Acinetobacter calcoaceticus str. 2117</strain>
    </source>
</reference>
<dbReference type="Proteomes" id="UP000294355">
    <property type="component" value="Chromosome"/>
</dbReference>
<keyword evidence="1" id="KW-0732">Signal</keyword>
<evidence type="ECO:0000256" key="1">
    <source>
        <dbReference type="SAM" id="SignalP"/>
    </source>
</evidence>
<evidence type="ECO:0000313" key="2">
    <source>
        <dbReference type="EMBL" id="VAX44707.1"/>
    </source>
</evidence>
<dbReference type="AlphaFoldDB" id="A0A446ZJQ9"/>
<protein>
    <submittedName>
        <fullName evidence="2">Uncharacterized protein</fullName>
    </submittedName>
</protein>
<gene>
    <name evidence="2" type="ORF">AC2117_01891</name>
</gene>
<feature type="chain" id="PRO_5019067797" evidence="1">
    <location>
        <begin position="20"/>
        <end position="112"/>
    </location>
</feature>
<feature type="signal peptide" evidence="1">
    <location>
        <begin position="1"/>
        <end position="19"/>
    </location>
</feature>
<proteinExistence type="predicted"/>
<dbReference type="EMBL" id="LS999521">
    <property type="protein sequence ID" value="VAX44707.1"/>
    <property type="molecule type" value="Genomic_DNA"/>
</dbReference>
<accession>A0A446ZJQ9</accession>
<name>A0A446ZJQ9_ACICA</name>
<dbReference type="RefSeq" id="WP_133973665.1">
    <property type="nucleotide sequence ID" value="NZ_JAZEXT010000002.1"/>
</dbReference>